<dbReference type="RefSeq" id="XP_066085910.1">
    <property type="nucleotide sequence ID" value="XM_066229813.1"/>
</dbReference>
<protein>
    <submittedName>
        <fullName evidence="2">Uncharacterized protein</fullName>
    </submittedName>
</protein>
<accession>A0AAX4KRK3</accession>
<evidence type="ECO:0000313" key="2">
    <source>
        <dbReference type="EMBL" id="WWD07943.1"/>
    </source>
</evidence>
<evidence type="ECO:0000313" key="3">
    <source>
        <dbReference type="Proteomes" id="UP001358614"/>
    </source>
</evidence>
<feature type="compositionally biased region" description="Polar residues" evidence="1">
    <location>
        <begin position="66"/>
        <end position="96"/>
    </location>
</feature>
<feature type="compositionally biased region" description="Basic and acidic residues" evidence="1">
    <location>
        <begin position="23"/>
        <end position="34"/>
    </location>
</feature>
<feature type="region of interest" description="Disordered" evidence="1">
    <location>
        <begin position="66"/>
        <end position="134"/>
    </location>
</feature>
<evidence type="ECO:0000256" key="1">
    <source>
        <dbReference type="SAM" id="MobiDB-lite"/>
    </source>
</evidence>
<reference evidence="2 3" key="1">
    <citation type="submission" date="2024-01" db="EMBL/GenBank/DDBJ databases">
        <title>Comparative genomics of Cryptococcus and Kwoniella reveals pathogenesis evolution and contrasting modes of karyotype evolution via chromosome fusion or intercentromeric recombination.</title>
        <authorList>
            <person name="Coelho M.A."/>
            <person name="David-Palma M."/>
            <person name="Shea T."/>
            <person name="Bowers K."/>
            <person name="McGinley-Smith S."/>
            <person name="Mohammad A.W."/>
            <person name="Gnirke A."/>
            <person name="Yurkov A.M."/>
            <person name="Nowrousian M."/>
            <person name="Sun S."/>
            <person name="Cuomo C.A."/>
            <person name="Heitman J."/>
        </authorList>
    </citation>
    <scope>NUCLEOTIDE SEQUENCE [LARGE SCALE GENOMIC DNA]</scope>
    <source>
        <strain evidence="2 3">PYCC6329</strain>
    </source>
</reference>
<gene>
    <name evidence="2" type="ORF">V865_006051</name>
</gene>
<dbReference type="EMBL" id="CP144089">
    <property type="protein sequence ID" value="WWD07943.1"/>
    <property type="molecule type" value="Genomic_DNA"/>
</dbReference>
<feature type="compositionally biased region" description="Basic and acidic residues" evidence="1">
    <location>
        <begin position="1"/>
        <end position="11"/>
    </location>
</feature>
<sequence>MAESHRPYREAESDDEDGFDYEGYQRSKLADSRKANTFGGPEIHSNYGSDLRRTFLRKADRRFSVTDHQFNSEGGSQVDRSPSTNPPSSEQSTTGLPGNHDNHSREVGHPPDYQFPTSSRPDGTSIAQGHHDTHSWQDVQVPSHASYLYPYPYATHTGLPQDWNRVPFSGHSRHPYLPPSVDTYQSIAPDSHDSRAVKEAVYRAKIEALRPDPRHVKAVENSYRYDYRKATGYDLRYATRERGQTEFDRVEEQFYRRYPEAADR</sequence>
<feature type="region of interest" description="Disordered" evidence="1">
    <location>
        <begin position="1"/>
        <end position="52"/>
    </location>
</feature>
<feature type="compositionally biased region" description="Polar residues" evidence="1">
    <location>
        <begin position="115"/>
        <end position="127"/>
    </location>
</feature>
<dbReference type="Proteomes" id="UP001358614">
    <property type="component" value="Chromosome 1"/>
</dbReference>
<dbReference type="AlphaFoldDB" id="A0AAX4KRK3"/>
<proteinExistence type="predicted"/>
<keyword evidence="3" id="KW-1185">Reference proteome</keyword>
<dbReference type="GeneID" id="91104852"/>
<name>A0AAX4KRK3_9TREE</name>
<feature type="compositionally biased region" description="Basic and acidic residues" evidence="1">
    <location>
        <begin position="100"/>
        <end position="109"/>
    </location>
</feature>
<organism evidence="2 3">
    <name type="scientific">Kwoniella europaea PYCC6329</name>
    <dbReference type="NCBI Taxonomy" id="1423913"/>
    <lineage>
        <taxon>Eukaryota</taxon>
        <taxon>Fungi</taxon>
        <taxon>Dikarya</taxon>
        <taxon>Basidiomycota</taxon>
        <taxon>Agaricomycotina</taxon>
        <taxon>Tremellomycetes</taxon>
        <taxon>Tremellales</taxon>
        <taxon>Cryptococcaceae</taxon>
        <taxon>Kwoniella</taxon>
    </lineage>
</organism>
<dbReference type="KEGG" id="ker:91104852"/>